<feature type="compositionally biased region" description="Low complexity" evidence="1">
    <location>
        <begin position="28"/>
        <end position="48"/>
    </location>
</feature>
<dbReference type="AlphaFoldDB" id="X7YKT4"/>
<dbReference type="EMBL" id="JAOB01000093">
    <property type="protein sequence ID" value="EUA07000.1"/>
    <property type="molecule type" value="Genomic_DNA"/>
</dbReference>
<organism evidence="2">
    <name type="scientific">Mycobacterium xenopi 4042</name>
    <dbReference type="NCBI Taxonomy" id="1299334"/>
    <lineage>
        <taxon>Bacteria</taxon>
        <taxon>Bacillati</taxon>
        <taxon>Actinomycetota</taxon>
        <taxon>Actinomycetes</taxon>
        <taxon>Mycobacteriales</taxon>
        <taxon>Mycobacteriaceae</taxon>
        <taxon>Mycobacterium</taxon>
    </lineage>
</organism>
<feature type="region of interest" description="Disordered" evidence="1">
    <location>
        <begin position="1"/>
        <end position="64"/>
    </location>
</feature>
<gene>
    <name evidence="2" type="ORF">I553_0221</name>
</gene>
<evidence type="ECO:0000256" key="1">
    <source>
        <dbReference type="SAM" id="MobiDB-lite"/>
    </source>
</evidence>
<proteinExistence type="predicted"/>
<evidence type="ECO:0000313" key="2">
    <source>
        <dbReference type="EMBL" id="EUA07000.1"/>
    </source>
</evidence>
<sequence length="64" mass="6655">MNGRQIPPRPPVRAPSTSQRYLPGGGEAAAASKGARAAADAGEAATKASRGKQRSPMRRNPESR</sequence>
<comment type="caution">
    <text evidence="2">The sequence shown here is derived from an EMBL/GenBank/DDBJ whole genome shotgun (WGS) entry which is preliminary data.</text>
</comment>
<protein>
    <submittedName>
        <fullName evidence="2">Uncharacterized protein</fullName>
    </submittedName>
</protein>
<reference evidence="2" key="1">
    <citation type="submission" date="2014-01" db="EMBL/GenBank/DDBJ databases">
        <authorList>
            <person name="Brown-Elliot B."/>
            <person name="Wallace R."/>
            <person name="Lenaerts A."/>
            <person name="Ordway D."/>
            <person name="DeGroote M.A."/>
            <person name="Parker T."/>
            <person name="Sizemore C."/>
            <person name="Tallon L.J."/>
            <person name="Sadzewicz L.K."/>
            <person name="Sengamalay N."/>
            <person name="Fraser C.M."/>
            <person name="Hine E."/>
            <person name="Shefchek K.A."/>
            <person name="Das S.P."/>
            <person name="Tettelin H."/>
        </authorList>
    </citation>
    <scope>NUCLEOTIDE SEQUENCE [LARGE SCALE GENOMIC DNA]</scope>
    <source>
        <strain evidence="2">4042</strain>
    </source>
</reference>
<accession>X7YKT4</accession>
<name>X7YKT4_MYCXE</name>